<dbReference type="GO" id="GO:0016740">
    <property type="term" value="F:transferase activity"/>
    <property type="evidence" value="ECO:0007669"/>
    <property type="project" value="UniProtKB-KW"/>
</dbReference>
<dbReference type="Pfam" id="PF03109">
    <property type="entry name" value="ABC1"/>
    <property type="match status" value="1"/>
</dbReference>
<feature type="domain" description="ABC1 atypical kinase-like" evidence="7">
    <location>
        <begin position="272"/>
        <end position="512"/>
    </location>
</feature>
<evidence type="ECO:0000256" key="5">
    <source>
        <dbReference type="ARBA" id="ARBA00022840"/>
    </source>
</evidence>
<reference evidence="8" key="1">
    <citation type="submission" date="2020-11" db="EMBL/GenBank/DDBJ databases">
        <authorList>
            <person name="Tran Van P."/>
        </authorList>
    </citation>
    <scope>NUCLEOTIDE SEQUENCE</scope>
</reference>
<dbReference type="InterPro" id="IPR051409">
    <property type="entry name" value="Atypical_kinase_ADCK"/>
</dbReference>
<feature type="region of interest" description="Disordered" evidence="6">
    <location>
        <begin position="140"/>
        <end position="175"/>
    </location>
</feature>
<evidence type="ECO:0000256" key="4">
    <source>
        <dbReference type="ARBA" id="ARBA00022741"/>
    </source>
</evidence>
<dbReference type="InterPro" id="IPR034646">
    <property type="entry name" value="ADCK3_dom"/>
</dbReference>
<feature type="region of interest" description="Disordered" evidence="6">
    <location>
        <begin position="37"/>
        <end position="60"/>
    </location>
</feature>
<keyword evidence="5" id="KW-0067">ATP-binding</keyword>
<keyword evidence="4" id="KW-0547">Nucleotide-binding</keyword>
<evidence type="ECO:0000256" key="3">
    <source>
        <dbReference type="ARBA" id="ARBA00022679"/>
    </source>
</evidence>
<name>A0A7R9A7Q9_9CRUS</name>
<dbReference type="PANTHER" id="PTHR43851">
    <property type="match status" value="1"/>
</dbReference>
<comment type="pathway">
    <text evidence="1">Cofactor biosynthesis; ubiquinone biosynthesis.</text>
</comment>
<evidence type="ECO:0000256" key="6">
    <source>
        <dbReference type="SAM" id="MobiDB-lite"/>
    </source>
</evidence>
<dbReference type="GO" id="GO:0006744">
    <property type="term" value="P:ubiquinone biosynthetic process"/>
    <property type="evidence" value="ECO:0007669"/>
    <property type="project" value="TreeGrafter"/>
</dbReference>
<comment type="similarity">
    <text evidence="2">Belongs to the protein kinase superfamily. ADCK protein kinase family.</text>
</comment>
<protein>
    <recommendedName>
        <fullName evidence="7">ABC1 atypical kinase-like domain-containing protein</fullName>
    </recommendedName>
</protein>
<organism evidence="8">
    <name type="scientific">Darwinula stevensoni</name>
    <dbReference type="NCBI Taxonomy" id="69355"/>
    <lineage>
        <taxon>Eukaryota</taxon>
        <taxon>Metazoa</taxon>
        <taxon>Ecdysozoa</taxon>
        <taxon>Arthropoda</taxon>
        <taxon>Crustacea</taxon>
        <taxon>Oligostraca</taxon>
        <taxon>Ostracoda</taxon>
        <taxon>Podocopa</taxon>
        <taxon>Podocopida</taxon>
        <taxon>Darwinulocopina</taxon>
        <taxon>Darwinuloidea</taxon>
        <taxon>Darwinulidae</taxon>
        <taxon>Darwinula</taxon>
    </lineage>
</organism>
<dbReference type="InterPro" id="IPR004147">
    <property type="entry name" value="ABC1_dom"/>
</dbReference>
<evidence type="ECO:0000313" key="8">
    <source>
        <dbReference type="EMBL" id="CAD7248414.1"/>
    </source>
</evidence>
<accession>A0A7R9A7Q9</accession>
<dbReference type="EMBL" id="LR901349">
    <property type="protein sequence ID" value="CAD7248414.1"/>
    <property type="molecule type" value="Genomic_DNA"/>
</dbReference>
<dbReference type="SUPFAM" id="SSF56112">
    <property type="entry name" value="Protein kinase-like (PK-like)"/>
    <property type="match status" value="1"/>
</dbReference>
<dbReference type="PANTHER" id="PTHR43851:SF3">
    <property type="entry name" value="COENZYME Q8"/>
    <property type="match status" value="1"/>
</dbReference>
<evidence type="ECO:0000259" key="7">
    <source>
        <dbReference type="Pfam" id="PF03109"/>
    </source>
</evidence>
<keyword evidence="3" id="KW-0808">Transferase</keyword>
<dbReference type="OrthoDB" id="201153at2759"/>
<proteinExistence type="inferred from homology"/>
<evidence type="ECO:0000256" key="2">
    <source>
        <dbReference type="ARBA" id="ARBA00009670"/>
    </source>
</evidence>
<dbReference type="AlphaFoldDB" id="A0A7R9A7Q9"/>
<gene>
    <name evidence="8" type="ORF">DSTB1V02_LOCUS8227</name>
</gene>
<dbReference type="InterPro" id="IPR011009">
    <property type="entry name" value="Kinase-like_dom_sf"/>
</dbReference>
<dbReference type="CDD" id="cd13970">
    <property type="entry name" value="ABC1_ADCK3"/>
    <property type="match status" value="1"/>
</dbReference>
<evidence type="ECO:0000256" key="1">
    <source>
        <dbReference type="ARBA" id="ARBA00004749"/>
    </source>
</evidence>
<evidence type="ECO:0000313" key="9">
    <source>
        <dbReference type="Proteomes" id="UP000677054"/>
    </source>
</evidence>
<dbReference type="EMBL" id="CAJPEV010001832">
    <property type="protein sequence ID" value="CAG0894531.1"/>
    <property type="molecule type" value="Genomic_DNA"/>
</dbReference>
<dbReference type="Proteomes" id="UP000677054">
    <property type="component" value="Unassembled WGS sequence"/>
</dbReference>
<keyword evidence="9" id="KW-1185">Reference proteome</keyword>
<dbReference type="GO" id="GO:0005524">
    <property type="term" value="F:ATP binding"/>
    <property type="evidence" value="ECO:0007669"/>
    <property type="project" value="UniProtKB-KW"/>
</dbReference>
<sequence length="625" mass="70837">MQRKELKIQESVTHELYARASMVGEGARQLAIQALGRQKPSEGAQRTLEMPGSTTHEELRDDINSPTTIDFQQVPPVLREEAEVSISMKADAQHNVSVGAKSSPVSYAPEMRELEDKGDVKMMETSLLEVIQETADPVRVEPKSAMPWTSPEPKKRPIAKFGPTTKLSKSSRERKVPASRLSRLASYGSLAAGIGMGTLAEVTRRALGFKKPEESNKSSFLSSSPILTEANAERIVDTLCRVRGAALKLGQMLSIQDNSFINPQLQQVFERVRQSADFMPVRQMERVLIHEMGPDWRSKIADFQEKPFAAASIGQVHLATLHDGRNVAMKIQYPGVAKGIESDINNLVSVMRVWDIFPRGLYLDSIIAVAKRELAWEVDYIREAKCTKRMRQYLEPYPDYYVPEVIDELTTQQLYTTELLEGIPVDKWVDHDQDTRNRIASLVIRLLMLELFRFKFMQTDPNWANFLYNAETKQLGLLDFGASRDFSHEFVSNYIQVIRGAADRDKGKILEKSRELGFLTGYESPIMENAHCEAVMVLGEAFTAEKEYDFGQQNVTPRIQRLVQVMLEHRLCPPPEEVYSLHRKLAGVFLLCAKLRAKVHCKDIFETSWEMYQTVDHEHIGTDAS</sequence>